<evidence type="ECO:0000313" key="1">
    <source>
        <dbReference type="EMBL" id="DAD96092.1"/>
    </source>
</evidence>
<protein>
    <submittedName>
        <fullName evidence="1">Uncharacterized protein</fullName>
    </submittedName>
</protein>
<reference evidence="1" key="1">
    <citation type="journal article" date="2021" name="Proc. Natl. Acad. Sci. U.S.A.">
        <title>A Catalog of Tens of Thousands of Viruses from Human Metagenomes Reveals Hidden Associations with Chronic Diseases.</title>
        <authorList>
            <person name="Tisza M.J."/>
            <person name="Buck C.B."/>
        </authorList>
    </citation>
    <scope>NUCLEOTIDE SEQUENCE</scope>
    <source>
        <strain evidence="1">Ctpjm1</strain>
    </source>
</reference>
<name>A0A8S5NNZ5_9CAUD</name>
<organism evidence="1">
    <name type="scientific">Myoviridae sp. ctpjm1</name>
    <dbReference type="NCBI Taxonomy" id="2826699"/>
    <lineage>
        <taxon>Viruses</taxon>
        <taxon>Duplodnaviria</taxon>
        <taxon>Heunggongvirae</taxon>
        <taxon>Uroviricota</taxon>
        <taxon>Caudoviricetes</taxon>
    </lineage>
</organism>
<proteinExistence type="predicted"/>
<dbReference type="EMBL" id="BK015208">
    <property type="protein sequence ID" value="DAD96092.1"/>
    <property type="molecule type" value="Genomic_DNA"/>
</dbReference>
<accession>A0A8S5NNZ5</accession>
<sequence>MCATVFHFLRFPTSLVIQSARPRGWRLWLMQAVSARPARRVS</sequence>